<dbReference type="eggNOG" id="COG2226">
    <property type="taxonomic scope" value="Bacteria"/>
</dbReference>
<reference evidence="3 4" key="6">
    <citation type="journal article" date="2011" name="Appl. Environ. Microbiol.">
        <title>Involvement of the azorhizobial chromosome partition gene (parA) in the onset of bacteroid differentiation during Sesbania rostrata stem nodule development.</title>
        <authorList>
            <person name="Liu CT."/>
            <person name="Lee KB."/>
            <person name="Wang YS."/>
            <person name="Peng MH."/>
            <person name="Lee KT."/>
            <person name="Suzuki S."/>
            <person name="Suzuki T."/>
            <person name="Oyaizu H."/>
        </authorList>
    </citation>
    <scope>NUCLEOTIDE SEQUENCE [LARGE SCALE GENOMIC DNA]</scope>
    <source>
        <strain evidence="4">ATCC 43989 / DSM 5975 / JCM 20966 / LMG 6465 / NBRC 14845 / NCIMB 13405 / ORS 571</strain>
    </source>
</reference>
<keyword evidence="1" id="KW-0808">Transferase</keyword>
<dbReference type="SUPFAM" id="SSF53335">
    <property type="entry name" value="S-adenosyl-L-methionine-dependent methyltransferases"/>
    <property type="match status" value="1"/>
</dbReference>
<dbReference type="STRING" id="438753.AZC_1843"/>
<dbReference type="Pfam" id="PF13649">
    <property type="entry name" value="Methyltransf_25"/>
    <property type="match status" value="1"/>
</dbReference>
<reference evidence="3 4" key="5">
    <citation type="journal article" date="2010" name="Appl. Environ. Microbiol.">
        <title>phrR-like gene praR of Azorhizobium caulinodans ORS571 is essential for symbiosis with Sesbania rostrata and is involved in expression of reb genes.</title>
        <authorList>
            <person name="Akiba N."/>
            <person name="Aono T."/>
            <person name="Toyazaki H."/>
            <person name="Sato S."/>
            <person name="Oyaizu H."/>
        </authorList>
    </citation>
    <scope>NUCLEOTIDE SEQUENCE [LARGE SCALE GENOMIC DNA]</scope>
    <source>
        <strain evidence="4">ATCC 43989 / DSM 5975 / JCM 20966 / LMG 6465 / NBRC 14845 / NCIMB 13405 / ORS 571</strain>
    </source>
</reference>
<dbReference type="RefSeq" id="WP_012170371.1">
    <property type="nucleotide sequence ID" value="NC_009937.1"/>
</dbReference>
<dbReference type="Gene3D" id="3.40.50.150">
    <property type="entry name" value="Vaccinia Virus protein VP39"/>
    <property type="match status" value="1"/>
</dbReference>
<evidence type="ECO:0000256" key="1">
    <source>
        <dbReference type="ARBA" id="ARBA00022679"/>
    </source>
</evidence>
<accession>A8I2B0</accession>
<sequence length="227" mass="24346">MSRPVRTSLSVIEDALGPLEGKHVLDLGCGHGALAKALVRRGAEVTGVDPQIEAVEAAEQAVPEARFVQAGAEHLPHRDGLFDAVVILNALHHVPAPLMRAALREAVRVSAGPVLVIEPLAEGSFFEAVRLVDDETEIRALAQAALTDAIAAGDVTLVRMEEYEDHRAFSGPEALLRKIVEVDPARAEIAARRAPEVVEVVRAVAEPQGEGFVLIQPHRAHLLRRPS</sequence>
<evidence type="ECO:0000313" key="3">
    <source>
        <dbReference type="EMBL" id="BAF87841.1"/>
    </source>
</evidence>
<evidence type="ECO:0000313" key="4">
    <source>
        <dbReference type="Proteomes" id="UP000000270"/>
    </source>
</evidence>
<reference evidence="3 4" key="1">
    <citation type="journal article" date="2007" name="Appl. Environ. Microbiol.">
        <title>Rhizobial factors required for stem nodule maturation and maintenance in Sesbania rostrata-Azorhizobium caulinodans ORS571 symbiosis.</title>
        <authorList>
            <person name="Suzuki S."/>
            <person name="Aono T."/>
            <person name="Lee KB."/>
            <person name="Suzuki T."/>
            <person name="Liu CT."/>
            <person name="Miwa H."/>
            <person name="Wakao S."/>
            <person name="Iki T."/>
            <person name="Oyaizu H."/>
        </authorList>
    </citation>
    <scope>NUCLEOTIDE SEQUENCE [LARGE SCALE GENOMIC DNA]</scope>
    <source>
        <strain evidence="4">ATCC 43989 / DSM 5975 / JCM 20966 / LMG 6465 / NBRC 14845 / NCIMB 13405 / ORS 571</strain>
    </source>
</reference>
<dbReference type="KEGG" id="azc:AZC_1843"/>
<name>A8I2B0_AZOC5</name>
<dbReference type="HOGENOM" id="CLU_074551_0_0_5"/>
<gene>
    <name evidence="3" type="ordered locus">AZC_1843</name>
</gene>
<dbReference type="Proteomes" id="UP000000270">
    <property type="component" value="Chromosome"/>
</dbReference>
<dbReference type="InterPro" id="IPR041698">
    <property type="entry name" value="Methyltransf_25"/>
</dbReference>
<proteinExistence type="predicted"/>
<organism evidence="3 4">
    <name type="scientific">Azorhizobium caulinodans (strain ATCC 43989 / DSM 5975 / JCM 20966 / LMG 6465 / NBRC 14845 / NCIMB 13405 / ORS 571)</name>
    <dbReference type="NCBI Taxonomy" id="438753"/>
    <lineage>
        <taxon>Bacteria</taxon>
        <taxon>Pseudomonadati</taxon>
        <taxon>Pseudomonadota</taxon>
        <taxon>Alphaproteobacteria</taxon>
        <taxon>Hyphomicrobiales</taxon>
        <taxon>Xanthobacteraceae</taxon>
        <taxon>Azorhizobium</taxon>
    </lineage>
</organism>
<dbReference type="CDD" id="cd02440">
    <property type="entry name" value="AdoMet_MTases"/>
    <property type="match status" value="1"/>
</dbReference>
<dbReference type="AlphaFoldDB" id="A8I2B0"/>
<dbReference type="EMBL" id="AP009384">
    <property type="protein sequence ID" value="BAF87841.1"/>
    <property type="molecule type" value="Genomic_DNA"/>
</dbReference>
<reference evidence="3 4" key="3">
    <citation type="journal article" date="2008" name="BMC Genomics">
        <title>The genome of the versatile nitrogen fixer Azorhizobium caulinodans ORS571.</title>
        <authorList>
            <person name="Lee KB."/>
            <person name="Backer P.D."/>
            <person name="Aono T."/>
            <person name="Liu CT."/>
            <person name="Suzuki S."/>
            <person name="Suzuki T."/>
            <person name="Kaneko T."/>
            <person name="Yamada M."/>
            <person name="Tabata S."/>
            <person name="Kupfer D.M."/>
            <person name="Najar F.Z."/>
            <person name="Wiley G.B."/>
            <person name="Roe B."/>
            <person name="Binnewies T.T."/>
            <person name="Ussery D.W."/>
            <person name="D'Haeze W."/>
            <person name="Herder J.D."/>
            <person name="Gevers D."/>
            <person name="Vereecke D."/>
            <person name="Holsters M."/>
            <person name="Oyaizu H."/>
        </authorList>
    </citation>
    <scope>NUCLEOTIDE SEQUENCE [LARGE SCALE GENOMIC DNA]</scope>
    <source>
        <strain evidence="4">ATCC 43989 / DSM 5975 / JCM 20966 / LMG 6465 / NBRC 14845 / NCIMB 13405 / ORS 571</strain>
    </source>
</reference>
<dbReference type="GO" id="GO:0008168">
    <property type="term" value="F:methyltransferase activity"/>
    <property type="evidence" value="ECO:0007669"/>
    <property type="project" value="UniProtKB-KW"/>
</dbReference>
<dbReference type="InterPro" id="IPR029063">
    <property type="entry name" value="SAM-dependent_MTases_sf"/>
</dbReference>
<reference evidence="4" key="2">
    <citation type="submission" date="2007-04" db="EMBL/GenBank/DDBJ databases">
        <title>Complete genome sequence of the nitrogen-fixing bacterium Azorhizobium caulinodans ORS571.</title>
        <authorList>
            <person name="Lee K.B."/>
            <person name="Backer P.D."/>
            <person name="Aono T."/>
            <person name="Liu C.T."/>
            <person name="Suzuki S."/>
            <person name="Suzuki T."/>
            <person name="Kaneko T."/>
            <person name="Yamada M."/>
            <person name="Tabata S."/>
            <person name="Kupfer D.M."/>
            <person name="Najar F.Z."/>
            <person name="Wiley G.B."/>
            <person name="Roe B."/>
            <person name="Binnewies T."/>
            <person name="Ussery D."/>
            <person name="Vereecke D."/>
            <person name="Gevers D."/>
            <person name="Holsters M."/>
            <person name="Oyaizu H."/>
        </authorList>
    </citation>
    <scope>NUCLEOTIDE SEQUENCE [LARGE SCALE GENOMIC DNA]</scope>
    <source>
        <strain evidence="4">ATCC 43989 / DSM 5975 / JCM 20966 / LMG 6465 / NBRC 14845 / NCIMB 13405 / ORS 571</strain>
    </source>
</reference>
<dbReference type="GO" id="GO:0032259">
    <property type="term" value="P:methylation"/>
    <property type="evidence" value="ECO:0007669"/>
    <property type="project" value="UniProtKB-KW"/>
</dbReference>
<dbReference type="PANTHER" id="PTHR43861">
    <property type="entry name" value="TRANS-ACONITATE 2-METHYLTRANSFERASE-RELATED"/>
    <property type="match status" value="1"/>
</dbReference>
<feature type="domain" description="Methyltransferase" evidence="2">
    <location>
        <begin position="24"/>
        <end position="109"/>
    </location>
</feature>
<protein>
    <submittedName>
        <fullName evidence="3">Putative methylase</fullName>
    </submittedName>
</protein>
<keyword evidence="3" id="KW-0489">Methyltransferase</keyword>
<keyword evidence="4" id="KW-1185">Reference proteome</keyword>
<reference evidence="3 4" key="4">
    <citation type="journal article" date="2009" name="Appl. Environ. Microbiol.">
        <title>Comparative genome-wide transcriptional profiling of Azorhizobium caulinodans ORS571 grown under free-living and symbiotic conditions.</title>
        <authorList>
            <person name="Tsukada S."/>
            <person name="Aono T."/>
            <person name="Akiba N."/>
            <person name="Lee KB."/>
            <person name="Liu CT."/>
            <person name="Toyazaki H."/>
            <person name="Oyaizu H."/>
        </authorList>
    </citation>
    <scope>NUCLEOTIDE SEQUENCE [LARGE SCALE GENOMIC DNA]</scope>
    <source>
        <strain evidence="4">ATCC 43989 / DSM 5975 / JCM 20966 / LMG 6465 / NBRC 14845 / NCIMB 13405 / ORS 571</strain>
    </source>
</reference>
<evidence type="ECO:0000259" key="2">
    <source>
        <dbReference type="Pfam" id="PF13649"/>
    </source>
</evidence>